<proteinExistence type="predicted"/>
<protein>
    <submittedName>
        <fullName evidence="1">Uncharacterized protein</fullName>
    </submittedName>
</protein>
<evidence type="ECO:0000313" key="1">
    <source>
        <dbReference type="EMBL" id="CDW43882.1"/>
    </source>
</evidence>
<name>A0A0K2V174_LEPSM</name>
<organism evidence="1">
    <name type="scientific">Lepeophtheirus salmonis</name>
    <name type="common">Salmon louse</name>
    <name type="synonym">Caligus salmonis</name>
    <dbReference type="NCBI Taxonomy" id="72036"/>
    <lineage>
        <taxon>Eukaryota</taxon>
        <taxon>Metazoa</taxon>
        <taxon>Ecdysozoa</taxon>
        <taxon>Arthropoda</taxon>
        <taxon>Crustacea</taxon>
        <taxon>Multicrustacea</taxon>
        <taxon>Hexanauplia</taxon>
        <taxon>Copepoda</taxon>
        <taxon>Siphonostomatoida</taxon>
        <taxon>Caligidae</taxon>
        <taxon>Lepeophtheirus</taxon>
    </lineage>
</organism>
<sequence length="37" mass="4380">MIYLYYISILDLLISYHSHRFCCARFDPSHGLPFCAL</sequence>
<dbReference type="AlphaFoldDB" id="A0A0K2V174"/>
<reference evidence="1" key="1">
    <citation type="submission" date="2014-05" db="EMBL/GenBank/DDBJ databases">
        <authorList>
            <person name="Chronopoulou M."/>
        </authorList>
    </citation>
    <scope>NUCLEOTIDE SEQUENCE</scope>
    <source>
        <tissue evidence="1">Whole organism</tissue>
    </source>
</reference>
<accession>A0A0K2V174</accession>
<dbReference type="EMBL" id="HACA01026521">
    <property type="protein sequence ID" value="CDW43882.1"/>
    <property type="molecule type" value="Transcribed_RNA"/>
</dbReference>